<evidence type="ECO:0000313" key="5">
    <source>
        <dbReference type="EMBL" id="MCW8088192.1"/>
    </source>
</evidence>
<keyword evidence="1" id="KW-0479">Metal-binding</keyword>
<evidence type="ECO:0000313" key="6">
    <source>
        <dbReference type="Proteomes" id="UP001526430"/>
    </source>
</evidence>
<gene>
    <name evidence="5" type="ORF">OF850_21585</name>
</gene>
<evidence type="ECO:0000256" key="1">
    <source>
        <dbReference type="ARBA" id="ARBA00022723"/>
    </source>
</evidence>
<evidence type="ECO:0000259" key="4">
    <source>
        <dbReference type="Pfam" id="PF00384"/>
    </source>
</evidence>
<proteinExistence type="predicted"/>
<reference evidence="5 6" key="1">
    <citation type="submission" date="2022-10" db="EMBL/GenBank/DDBJ databases">
        <title>Roseococcus glaciei nov., sp. nov., isolated from glacier.</title>
        <authorList>
            <person name="Liu Q."/>
            <person name="Xin Y.-H."/>
        </authorList>
    </citation>
    <scope>NUCLEOTIDE SEQUENCE [LARGE SCALE GENOMIC DNA]</scope>
    <source>
        <strain evidence="5 6">MDT2-1-1</strain>
    </source>
</reference>
<evidence type="ECO:0000256" key="3">
    <source>
        <dbReference type="ARBA" id="ARBA00023014"/>
    </source>
</evidence>
<sequence>MGFEELRETTAEYPPERVQEITGVPPHLLEEAARLIGEAPTLVSTCLQGVYQSNQATAAACQINNINLLRGLIGRPGCGILQMNGQPTAQNTRETGADGDLPGFRNWDNMAHIKDLARIWNLEPRQIPHWAPPAHALEIFHLAETGPIRMLWIQCTNPAASLPDLGRIRSILERPDLFVVVQDAFMTETARLADVVLPAAMWGEKTGTFTNVDRTVHISHKAVDPPGEARSDFDIFLDYARRMDFRDKDGAPLVKWRTPEECFEAWKECTRGRPCDYTGFSYAKLTGGSGIPWPCNEQHPDGAPRIYEDHVFPTDPDYCESFGHDLQTGGVITPTEYEARSPAGRAFLKASH</sequence>
<dbReference type="EMBL" id="JAPFQI010000028">
    <property type="protein sequence ID" value="MCW8088192.1"/>
    <property type="molecule type" value="Genomic_DNA"/>
</dbReference>
<dbReference type="PANTHER" id="PTHR43105:SF10">
    <property type="entry name" value="NADH-QUINONE OXIDOREDUCTASE SUBUNIT G"/>
    <property type="match status" value="1"/>
</dbReference>
<dbReference type="PANTHER" id="PTHR43105">
    <property type="entry name" value="RESPIRATORY NITRATE REDUCTASE"/>
    <property type="match status" value="1"/>
</dbReference>
<dbReference type="Proteomes" id="UP001526430">
    <property type="component" value="Unassembled WGS sequence"/>
</dbReference>
<keyword evidence="6" id="KW-1185">Reference proteome</keyword>
<dbReference type="InterPro" id="IPR050123">
    <property type="entry name" value="Prok_molybdopt-oxidoreductase"/>
</dbReference>
<dbReference type="Pfam" id="PF00384">
    <property type="entry name" value="Molybdopterin"/>
    <property type="match status" value="1"/>
</dbReference>
<keyword evidence="3" id="KW-0411">Iron-sulfur</keyword>
<accession>A0ABT3P1B3</accession>
<dbReference type="Gene3D" id="3.40.50.740">
    <property type="match status" value="1"/>
</dbReference>
<dbReference type="InterPro" id="IPR006656">
    <property type="entry name" value="Mopterin_OxRdtase"/>
</dbReference>
<feature type="domain" description="Molybdopterin oxidoreductase" evidence="4">
    <location>
        <begin position="48"/>
        <end position="237"/>
    </location>
</feature>
<name>A0ABT3P1B3_9PROT</name>
<keyword evidence="2" id="KW-0408">Iron</keyword>
<protein>
    <submittedName>
        <fullName evidence="5">Molybdopterin-dependent oxidoreductase</fullName>
    </submittedName>
</protein>
<comment type="caution">
    <text evidence="5">The sequence shown here is derived from an EMBL/GenBank/DDBJ whole genome shotgun (WGS) entry which is preliminary data.</text>
</comment>
<organism evidence="5 6">
    <name type="scientific">Sabulicella glaciei</name>
    <dbReference type="NCBI Taxonomy" id="2984948"/>
    <lineage>
        <taxon>Bacteria</taxon>
        <taxon>Pseudomonadati</taxon>
        <taxon>Pseudomonadota</taxon>
        <taxon>Alphaproteobacteria</taxon>
        <taxon>Acetobacterales</taxon>
        <taxon>Acetobacteraceae</taxon>
        <taxon>Sabulicella</taxon>
    </lineage>
</organism>
<dbReference type="SUPFAM" id="SSF53706">
    <property type="entry name" value="Formate dehydrogenase/DMSO reductase, domains 1-3"/>
    <property type="match status" value="1"/>
</dbReference>
<evidence type="ECO:0000256" key="2">
    <source>
        <dbReference type="ARBA" id="ARBA00023004"/>
    </source>
</evidence>